<dbReference type="InterPro" id="IPR042094">
    <property type="entry name" value="T2SS_GspF_sf"/>
</dbReference>
<evidence type="ECO:0000256" key="4">
    <source>
        <dbReference type="ARBA" id="ARBA00022989"/>
    </source>
</evidence>
<evidence type="ECO:0000256" key="3">
    <source>
        <dbReference type="ARBA" id="ARBA00022692"/>
    </source>
</evidence>
<evidence type="ECO:0000256" key="2">
    <source>
        <dbReference type="ARBA" id="ARBA00022475"/>
    </source>
</evidence>
<protein>
    <submittedName>
        <fullName evidence="8">Tight adherence protein B</fullName>
    </submittedName>
</protein>
<dbReference type="PANTHER" id="PTHR35007">
    <property type="entry name" value="INTEGRAL MEMBRANE PROTEIN-RELATED"/>
    <property type="match status" value="1"/>
</dbReference>
<keyword evidence="9" id="KW-1185">Reference proteome</keyword>
<dbReference type="InterPro" id="IPR018076">
    <property type="entry name" value="T2SS_GspF_dom"/>
</dbReference>
<dbReference type="Pfam" id="PF00482">
    <property type="entry name" value="T2SSF"/>
    <property type="match status" value="1"/>
</dbReference>
<feature type="transmembrane region" description="Helical" evidence="6">
    <location>
        <begin position="118"/>
        <end position="136"/>
    </location>
</feature>
<evidence type="ECO:0000256" key="5">
    <source>
        <dbReference type="ARBA" id="ARBA00023136"/>
    </source>
</evidence>
<accession>A0A2K8KYR8</accession>
<feature type="transmembrane region" description="Helical" evidence="6">
    <location>
        <begin position="94"/>
        <end position="112"/>
    </location>
</feature>
<feature type="domain" description="Type II secretion system protein GspF" evidence="7">
    <location>
        <begin position="155"/>
        <end position="279"/>
    </location>
</feature>
<feature type="transmembrane region" description="Helical" evidence="6">
    <location>
        <begin position="6"/>
        <end position="25"/>
    </location>
</feature>
<feature type="transmembrane region" description="Helical" evidence="6">
    <location>
        <begin position="263"/>
        <end position="282"/>
    </location>
</feature>
<dbReference type="EMBL" id="CP018799">
    <property type="protein sequence ID" value="ATX79922.1"/>
    <property type="molecule type" value="Genomic_DNA"/>
</dbReference>
<dbReference type="GO" id="GO:0005886">
    <property type="term" value="C:plasma membrane"/>
    <property type="evidence" value="ECO:0007669"/>
    <property type="project" value="UniProtKB-SubCell"/>
</dbReference>
<sequence>MIEFIVPLITFISIVSLVAGIYYLWDMIGETGASKVERRLRILSAGGAHGGDLIKRKQLSTNPALDKILHDIPRVHAIDRLLTEADLDLSVMKFIGLQFGTSIIFTAILYFSADLFPLLVLILGVTAGFMAPYIFVSKRATKRRKRFIEMLPDTLDFMARSLRAGNPYLATLKMVADEVPDPIGTEFGIVFDEINYGLETKDALLNFTDRIHCEEVQYFAAAVIIQKVTGGNLADVLNKIAEVMRARVNAYREIAIQAAEMKLSANVLIGLPFFVAGAIALTNPTYFDPLFEHPLGQVIIALQLFLMVIGYYVVKRMISFRV</sequence>
<comment type="subcellular location">
    <subcellularLocation>
        <location evidence="1">Cell membrane</location>
        <topology evidence="1">Multi-pass membrane protein</topology>
    </subcellularLocation>
</comment>
<dbReference type="AlphaFoldDB" id="A0A2K8KYR8"/>
<dbReference type="PANTHER" id="PTHR35007:SF1">
    <property type="entry name" value="PILUS ASSEMBLY PROTEIN"/>
    <property type="match status" value="1"/>
</dbReference>
<evidence type="ECO:0000256" key="6">
    <source>
        <dbReference type="SAM" id="Phobius"/>
    </source>
</evidence>
<proteinExistence type="predicted"/>
<keyword evidence="5 6" id="KW-0472">Membrane</keyword>
<dbReference type="RefSeq" id="WP_100277754.1">
    <property type="nucleotide sequence ID" value="NZ_CP018799.1"/>
</dbReference>
<evidence type="ECO:0000313" key="9">
    <source>
        <dbReference type="Proteomes" id="UP000231701"/>
    </source>
</evidence>
<keyword evidence="2" id="KW-1003">Cell membrane</keyword>
<keyword evidence="3 6" id="KW-0812">Transmembrane</keyword>
<reference evidence="8 9" key="1">
    <citation type="submission" date="2016-12" db="EMBL/GenBank/DDBJ databases">
        <title>Isolation and genomic insights into novel planktonic Zetaproteobacteria from stratified waters of the Chesapeake Bay.</title>
        <authorList>
            <person name="McAllister S.M."/>
            <person name="Kato S."/>
            <person name="Chan C.S."/>
            <person name="Chiu B.K."/>
            <person name="Field E.K."/>
        </authorList>
    </citation>
    <scope>NUCLEOTIDE SEQUENCE [LARGE SCALE GENOMIC DNA]</scope>
    <source>
        <strain evidence="8 9">CP-5</strain>
    </source>
</reference>
<evidence type="ECO:0000259" key="7">
    <source>
        <dbReference type="Pfam" id="PF00482"/>
    </source>
</evidence>
<organism evidence="8 9">
    <name type="scientific">Mariprofundus aestuarium</name>
    <dbReference type="NCBI Taxonomy" id="1921086"/>
    <lineage>
        <taxon>Bacteria</taxon>
        <taxon>Pseudomonadati</taxon>
        <taxon>Pseudomonadota</taxon>
        <taxon>Candidatius Mariprofundia</taxon>
        <taxon>Mariprofundales</taxon>
        <taxon>Mariprofundaceae</taxon>
        <taxon>Mariprofundus</taxon>
    </lineage>
</organism>
<dbReference type="Gene3D" id="1.20.81.30">
    <property type="entry name" value="Type II secretion system (T2SS), domain F"/>
    <property type="match status" value="1"/>
</dbReference>
<name>A0A2K8KYR8_MARES</name>
<feature type="transmembrane region" description="Helical" evidence="6">
    <location>
        <begin position="294"/>
        <end position="314"/>
    </location>
</feature>
<dbReference type="Proteomes" id="UP000231701">
    <property type="component" value="Chromosome"/>
</dbReference>
<gene>
    <name evidence="8" type="ORF">Ga0123461_1508</name>
</gene>
<evidence type="ECO:0000313" key="8">
    <source>
        <dbReference type="EMBL" id="ATX79922.1"/>
    </source>
</evidence>
<dbReference type="OrthoDB" id="5290144at2"/>
<evidence type="ECO:0000256" key="1">
    <source>
        <dbReference type="ARBA" id="ARBA00004651"/>
    </source>
</evidence>
<keyword evidence="4 6" id="KW-1133">Transmembrane helix</keyword>
<dbReference type="KEGG" id="maes:Ga0123461_1508"/>